<dbReference type="CDD" id="cd04301">
    <property type="entry name" value="NAT_SF"/>
    <property type="match status" value="1"/>
</dbReference>
<gene>
    <name evidence="2" type="ORF">CLIT_10c05520</name>
</gene>
<dbReference type="eggNOG" id="COG4552">
    <property type="taxonomic scope" value="Bacteria"/>
</dbReference>
<dbReference type="RefSeq" id="WP_159434323.1">
    <property type="nucleotide sequence ID" value="NZ_FSRH01000011.1"/>
</dbReference>
<organism evidence="2 3">
    <name type="scientific">Peptoclostridium litorale DSM 5388</name>
    <dbReference type="NCBI Taxonomy" id="1121324"/>
    <lineage>
        <taxon>Bacteria</taxon>
        <taxon>Bacillati</taxon>
        <taxon>Bacillota</taxon>
        <taxon>Clostridia</taxon>
        <taxon>Peptostreptococcales</taxon>
        <taxon>Peptoclostridiaceae</taxon>
        <taxon>Peptoclostridium</taxon>
    </lineage>
</organism>
<dbReference type="Gene3D" id="3.40.630.30">
    <property type="match status" value="1"/>
</dbReference>
<protein>
    <submittedName>
        <fullName evidence="2">Acetyltransferase family protein</fullName>
    </submittedName>
</protein>
<keyword evidence="2" id="KW-0808">Transferase</keyword>
<feature type="domain" description="N-acetyltransferase" evidence="1">
    <location>
        <begin position="7"/>
        <end position="155"/>
    </location>
</feature>
<keyword evidence="3" id="KW-1185">Reference proteome</keyword>
<dbReference type="OrthoDB" id="5291446at2"/>
<reference evidence="2 3" key="1">
    <citation type="submission" date="2014-03" db="EMBL/GenBank/DDBJ databases">
        <title>Genome sequence of Clostridium litorale W6, DSM 5388.</title>
        <authorList>
            <person name="Poehlein A."/>
            <person name="Jagirdar A."/>
            <person name="Khonsari B."/>
            <person name="Chibani C.M."/>
            <person name="Gutierrez Gutierrez D.A."/>
            <person name="Davydova E."/>
            <person name="Alghaithi H.S."/>
            <person name="Nair K.P."/>
            <person name="Dhamotharan K."/>
            <person name="Chandran L."/>
            <person name="G W."/>
            <person name="Daniel R."/>
        </authorList>
    </citation>
    <scope>NUCLEOTIDE SEQUENCE [LARGE SCALE GENOMIC DNA]</scope>
    <source>
        <strain evidence="2 3">W6</strain>
    </source>
</reference>
<name>A0A069RFK7_PEPLI</name>
<evidence type="ECO:0000259" key="1">
    <source>
        <dbReference type="PROSITE" id="PS51186"/>
    </source>
</evidence>
<dbReference type="InterPro" id="IPR016181">
    <property type="entry name" value="Acyl_CoA_acyltransferase"/>
</dbReference>
<sequence length="380" mass="43301">MDTNKNINIGPASTDQFKNAVDLINKVFRTSRGHKPTMQSEFPLLISRENLNNMIVVKYKGEVVSCVNFIPETIHVQNSLITAASIGAVCTSEDFRGAGLSSSLLDHAEEKMIRDGIDVVLISGTRSLYKRRGCLELENFTEYEIKPFDMEPEFEISPLEHCHIEDIISSYHQISTRYSRTRDEFETLLDSATIPWGNFTYEKYALIHGGRFIGYIVLRVIDSEQKYGQVIECFGNPDVIYSALSKLANELSLSFIKHYVHKRDFINNMDSYCNGKSCSLHGTLKVLNPEGLIRSLYPYFSQYVNISVIEKMDFDFTPGSYSIRLDGECLEIGSLENLTRLIFEGTESTPIEKWTSPNIIRILDTVFPLPFIWTANLNYQ</sequence>
<dbReference type="EMBL" id="JJMM01000010">
    <property type="protein sequence ID" value="KDR95824.1"/>
    <property type="molecule type" value="Genomic_DNA"/>
</dbReference>
<dbReference type="Pfam" id="PF13527">
    <property type="entry name" value="Acetyltransf_9"/>
    <property type="match status" value="1"/>
</dbReference>
<dbReference type="InterPro" id="IPR000182">
    <property type="entry name" value="GNAT_dom"/>
</dbReference>
<dbReference type="SUPFAM" id="SSF55729">
    <property type="entry name" value="Acyl-CoA N-acyltransferases (Nat)"/>
    <property type="match status" value="1"/>
</dbReference>
<comment type="caution">
    <text evidence="2">The sequence shown here is derived from an EMBL/GenBank/DDBJ whole genome shotgun (WGS) entry which is preliminary data.</text>
</comment>
<dbReference type="PROSITE" id="PS51186">
    <property type="entry name" value="GNAT"/>
    <property type="match status" value="1"/>
</dbReference>
<dbReference type="AlphaFoldDB" id="A0A069RFK7"/>
<proteinExistence type="predicted"/>
<dbReference type="Proteomes" id="UP000027946">
    <property type="component" value="Unassembled WGS sequence"/>
</dbReference>
<evidence type="ECO:0000313" key="2">
    <source>
        <dbReference type="EMBL" id="KDR95824.1"/>
    </source>
</evidence>
<evidence type="ECO:0000313" key="3">
    <source>
        <dbReference type="Proteomes" id="UP000027946"/>
    </source>
</evidence>
<dbReference type="GO" id="GO:0016747">
    <property type="term" value="F:acyltransferase activity, transferring groups other than amino-acyl groups"/>
    <property type="evidence" value="ECO:0007669"/>
    <property type="project" value="InterPro"/>
</dbReference>
<accession>A0A069RFK7</accession>
<dbReference type="STRING" id="1121324.CLIT_10c05520"/>